<reference evidence="3" key="1">
    <citation type="journal article" date="2020" name="Stud. Mycol.">
        <title>101 Dothideomycetes genomes: a test case for predicting lifestyles and emergence of pathogens.</title>
        <authorList>
            <person name="Haridas S."/>
            <person name="Albert R."/>
            <person name="Binder M."/>
            <person name="Bloem J."/>
            <person name="Labutti K."/>
            <person name="Salamov A."/>
            <person name="Andreopoulos B."/>
            <person name="Baker S."/>
            <person name="Barry K."/>
            <person name="Bills G."/>
            <person name="Bluhm B."/>
            <person name="Cannon C."/>
            <person name="Castanera R."/>
            <person name="Culley D."/>
            <person name="Daum C."/>
            <person name="Ezra D."/>
            <person name="Gonzalez J."/>
            <person name="Henrissat B."/>
            <person name="Kuo A."/>
            <person name="Liang C."/>
            <person name="Lipzen A."/>
            <person name="Lutzoni F."/>
            <person name="Magnuson J."/>
            <person name="Mondo S."/>
            <person name="Nolan M."/>
            <person name="Ohm R."/>
            <person name="Pangilinan J."/>
            <person name="Park H.-J."/>
            <person name="Ramirez L."/>
            <person name="Alfaro M."/>
            <person name="Sun H."/>
            <person name="Tritt A."/>
            <person name="Yoshinaga Y."/>
            <person name="Zwiers L.-H."/>
            <person name="Turgeon B."/>
            <person name="Goodwin S."/>
            <person name="Spatafora J."/>
            <person name="Crous P."/>
            <person name="Grigoriev I."/>
        </authorList>
    </citation>
    <scope>NUCLEOTIDE SEQUENCE</scope>
    <source>
        <strain evidence="3">CBS 161.51</strain>
    </source>
</reference>
<name>A0A6A5SY75_9PLEO</name>
<dbReference type="Gene3D" id="1.10.472.10">
    <property type="entry name" value="Cyclin-like"/>
    <property type="match status" value="1"/>
</dbReference>
<evidence type="ECO:0000313" key="4">
    <source>
        <dbReference type="Proteomes" id="UP000800038"/>
    </source>
</evidence>
<dbReference type="AlphaFoldDB" id="A0A6A5SY75"/>
<feature type="region of interest" description="Disordered" evidence="1">
    <location>
        <begin position="44"/>
        <end position="64"/>
    </location>
</feature>
<dbReference type="OrthoDB" id="10250320at2759"/>
<organism evidence="3 4">
    <name type="scientific">Clathrospora elynae</name>
    <dbReference type="NCBI Taxonomy" id="706981"/>
    <lineage>
        <taxon>Eukaryota</taxon>
        <taxon>Fungi</taxon>
        <taxon>Dikarya</taxon>
        <taxon>Ascomycota</taxon>
        <taxon>Pezizomycotina</taxon>
        <taxon>Dothideomycetes</taxon>
        <taxon>Pleosporomycetidae</taxon>
        <taxon>Pleosporales</taxon>
        <taxon>Diademaceae</taxon>
        <taxon>Clathrospora</taxon>
    </lineage>
</organism>
<evidence type="ECO:0000259" key="2">
    <source>
        <dbReference type="Pfam" id="PF00134"/>
    </source>
</evidence>
<dbReference type="PANTHER" id="PTHR15615">
    <property type="match status" value="1"/>
</dbReference>
<dbReference type="GO" id="GO:0000307">
    <property type="term" value="C:cyclin-dependent protein kinase holoenzyme complex"/>
    <property type="evidence" value="ECO:0007669"/>
    <property type="project" value="TreeGrafter"/>
</dbReference>
<dbReference type="PANTHER" id="PTHR15615:SF10">
    <property type="entry name" value="PHO85 CYCLIN-2-RELATED"/>
    <property type="match status" value="1"/>
</dbReference>
<keyword evidence="4" id="KW-1185">Reference proteome</keyword>
<protein>
    <submittedName>
        <fullName evidence="3">Cyclin</fullName>
    </submittedName>
</protein>
<gene>
    <name evidence="3" type="ORF">EJ02DRAFT_452153</name>
</gene>
<dbReference type="Proteomes" id="UP000800038">
    <property type="component" value="Unassembled WGS sequence"/>
</dbReference>
<proteinExistence type="predicted"/>
<dbReference type="InterPro" id="IPR006671">
    <property type="entry name" value="Cyclin_N"/>
</dbReference>
<feature type="region of interest" description="Disordered" evidence="1">
    <location>
        <begin position="237"/>
        <end position="288"/>
    </location>
</feature>
<dbReference type="Pfam" id="PF00134">
    <property type="entry name" value="Cyclin_N"/>
    <property type="match status" value="1"/>
</dbReference>
<dbReference type="GO" id="GO:0016538">
    <property type="term" value="F:cyclin-dependent protein serine/threonine kinase regulator activity"/>
    <property type="evidence" value="ECO:0007669"/>
    <property type="project" value="TreeGrafter"/>
</dbReference>
<dbReference type="EMBL" id="ML976014">
    <property type="protein sequence ID" value="KAF1944818.1"/>
    <property type="molecule type" value="Genomic_DNA"/>
</dbReference>
<dbReference type="CDD" id="cd20557">
    <property type="entry name" value="CYCLIN_ScPCL1-like"/>
    <property type="match status" value="1"/>
</dbReference>
<feature type="compositionally biased region" description="Low complexity" evidence="1">
    <location>
        <begin position="258"/>
        <end position="286"/>
    </location>
</feature>
<accession>A0A6A5SY75</accession>
<dbReference type="InterPro" id="IPR013922">
    <property type="entry name" value="Cyclin_PHO80-like"/>
</dbReference>
<dbReference type="GO" id="GO:0019901">
    <property type="term" value="F:protein kinase binding"/>
    <property type="evidence" value="ECO:0007669"/>
    <property type="project" value="InterPro"/>
</dbReference>
<sequence>MPYSANLVAENQAALDHFIQLPVSHDMISYLAQKATQVIRCEPSINKNLPPTPPASPPQYAASHLREPSLPSVEEFITSIVEKSHVQTATLMSSLVYLSRLRSRLPPVAKGMRCTVHRIFLAALILAAKNLNDSSPKNKHWARYSSVRGYENFGFSITEVNLMEKQLLFLLDWDLRINPEDLHYHFEPFLAPIRVWQSRQAEKARLAEKEKELARQQYQLTAENLSQSRLQILPHGSTSSFSSYAPRPQRHRAHYTTSARAPSRTPSLSPPTRSSSVSTSSDSPMSFTDEPAEAVMQRYDADQGANVVYINGPVSQSKLQHSLPLYDTQPSKKAKTGGFFNRVFGQTGTYAGRQATY</sequence>
<dbReference type="GO" id="GO:0005634">
    <property type="term" value="C:nucleus"/>
    <property type="evidence" value="ECO:0007669"/>
    <property type="project" value="TreeGrafter"/>
</dbReference>
<evidence type="ECO:0000256" key="1">
    <source>
        <dbReference type="SAM" id="MobiDB-lite"/>
    </source>
</evidence>
<dbReference type="SUPFAM" id="SSF47954">
    <property type="entry name" value="Cyclin-like"/>
    <property type="match status" value="1"/>
</dbReference>
<evidence type="ECO:0000313" key="3">
    <source>
        <dbReference type="EMBL" id="KAF1944818.1"/>
    </source>
</evidence>
<dbReference type="InterPro" id="IPR036915">
    <property type="entry name" value="Cyclin-like_sf"/>
</dbReference>
<feature type="domain" description="Cyclin N-terminal" evidence="2">
    <location>
        <begin position="73"/>
        <end position="176"/>
    </location>
</feature>